<dbReference type="AlphaFoldDB" id="A0A4S8PNP6"/>
<evidence type="ECO:0000313" key="11">
    <source>
        <dbReference type="Proteomes" id="UP000305792"/>
    </source>
</evidence>
<dbReference type="GO" id="GO:0008836">
    <property type="term" value="F:diaminopimelate decarboxylase activity"/>
    <property type="evidence" value="ECO:0007669"/>
    <property type="project" value="InterPro"/>
</dbReference>
<dbReference type="InterPro" id="IPR029066">
    <property type="entry name" value="PLP-binding_barrel"/>
</dbReference>
<dbReference type="OrthoDB" id="9802241at2"/>
<feature type="domain" description="Orn/DAP/Arg decarboxylase 2 C-terminal" evidence="8">
    <location>
        <begin position="24"/>
        <end position="373"/>
    </location>
</feature>
<evidence type="ECO:0000256" key="2">
    <source>
        <dbReference type="ARBA" id="ARBA00022793"/>
    </source>
</evidence>
<dbReference type="PANTHER" id="PTHR43727">
    <property type="entry name" value="DIAMINOPIMELATE DECARBOXYLASE"/>
    <property type="match status" value="1"/>
</dbReference>
<evidence type="ECO:0000256" key="3">
    <source>
        <dbReference type="ARBA" id="ARBA00022898"/>
    </source>
</evidence>
<keyword evidence="2" id="KW-0210">Decarboxylase</keyword>
<gene>
    <name evidence="10" type="ORF">E9998_07560</name>
</gene>
<accession>A0A4S8PNP6</accession>
<feature type="domain" description="Orn/DAP/Arg decarboxylase 2 N-terminal" evidence="9">
    <location>
        <begin position="30"/>
        <end position="279"/>
    </location>
</feature>
<feature type="modified residue" description="N6-(pyridoxal phosphate)lysine" evidence="6">
    <location>
        <position position="53"/>
    </location>
</feature>
<dbReference type="InterPro" id="IPR022644">
    <property type="entry name" value="De-COase2_N"/>
</dbReference>
<dbReference type="SUPFAM" id="SSF51419">
    <property type="entry name" value="PLP-binding barrel"/>
    <property type="match status" value="1"/>
</dbReference>
<evidence type="ECO:0000256" key="4">
    <source>
        <dbReference type="ARBA" id="ARBA00023154"/>
    </source>
</evidence>
<evidence type="ECO:0000256" key="7">
    <source>
        <dbReference type="RuleBase" id="RU003737"/>
    </source>
</evidence>
<comment type="caution">
    <text evidence="10">The sequence shown here is derived from an EMBL/GenBank/DDBJ whole genome shotgun (WGS) entry which is preliminary data.</text>
</comment>
<evidence type="ECO:0000259" key="8">
    <source>
        <dbReference type="Pfam" id="PF00278"/>
    </source>
</evidence>
<keyword evidence="4" id="KW-0028">Amino-acid biosynthesis</keyword>
<dbReference type="FunFam" id="3.20.20.10:FF:000003">
    <property type="entry name" value="Diaminopimelate decarboxylase"/>
    <property type="match status" value="1"/>
</dbReference>
<comment type="similarity">
    <text evidence="7">Belongs to the Orn/Lys/Arg decarboxylase class-II family.</text>
</comment>
<protein>
    <submittedName>
        <fullName evidence="10">Diaminopimelate decarboxylase</fullName>
    </submittedName>
</protein>
<dbReference type="Pfam" id="PF02784">
    <property type="entry name" value="Orn_Arg_deC_N"/>
    <property type="match status" value="1"/>
</dbReference>
<dbReference type="GO" id="GO:0009089">
    <property type="term" value="P:lysine biosynthetic process via diaminopimelate"/>
    <property type="evidence" value="ECO:0007669"/>
    <property type="project" value="InterPro"/>
</dbReference>
<dbReference type="SUPFAM" id="SSF50621">
    <property type="entry name" value="Alanine racemase C-terminal domain-like"/>
    <property type="match status" value="1"/>
</dbReference>
<evidence type="ECO:0000256" key="6">
    <source>
        <dbReference type="PIRSR" id="PIRSR600183-50"/>
    </source>
</evidence>
<keyword evidence="11" id="KW-1185">Reference proteome</keyword>
<evidence type="ECO:0000256" key="1">
    <source>
        <dbReference type="ARBA" id="ARBA00001933"/>
    </source>
</evidence>
<dbReference type="InterPro" id="IPR002986">
    <property type="entry name" value="DAP_deCOOHase_LysA"/>
</dbReference>
<keyword evidence="3 6" id="KW-0663">Pyridoxal phosphate</keyword>
<dbReference type="Proteomes" id="UP000305792">
    <property type="component" value="Unassembled WGS sequence"/>
</dbReference>
<dbReference type="InterPro" id="IPR022643">
    <property type="entry name" value="De-COase2_C"/>
</dbReference>
<dbReference type="PRINTS" id="PR01181">
    <property type="entry name" value="DAPDCRBXLASE"/>
</dbReference>
<dbReference type="RefSeq" id="WP_136529092.1">
    <property type="nucleotide sequence ID" value="NZ_STGX01000004.1"/>
</dbReference>
<name>A0A4S8PNP6_9ACTN</name>
<evidence type="ECO:0000259" key="9">
    <source>
        <dbReference type="Pfam" id="PF02784"/>
    </source>
</evidence>
<keyword evidence="4" id="KW-0457">Lysine biosynthesis</keyword>
<dbReference type="PRINTS" id="PR01179">
    <property type="entry name" value="ODADCRBXLASE"/>
</dbReference>
<dbReference type="InterPro" id="IPR009006">
    <property type="entry name" value="Ala_racemase/Decarboxylase_C"/>
</dbReference>
<dbReference type="PANTHER" id="PTHR43727:SF2">
    <property type="entry name" value="GROUP IV DECARBOXYLASE"/>
    <property type="match status" value="1"/>
</dbReference>
<feature type="active site" description="Proton donor" evidence="6">
    <location>
        <position position="345"/>
    </location>
</feature>
<dbReference type="Gene3D" id="2.40.37.10">
    <property type="entry name" value="Lyase, Ornithine Decarboxylase, Chain A, domain 1"/>
    <property type="match status" value="1"/>
</dbReference>
<dbReference type="Gene3D" id="3.20.20.10">
    <property type="entry name" value="Alanine racemase"/>
    <property type="match status" value="1"/>
</dbReference>
<sequence>MADDHRVQGVPVTDVLERHGSPAYIYDAERLRSQYRGLRAALHERVEVHYSLKANPNLAVTAVLGAEGAGAEVSSLLELETALRAGIGPERIIFLGPGKSRAELEACVKERIALVVVESVGECAMLSDIAAAQGVRPRVLLRVNPGFESKKSGLAMGGKPRQFGMDEEVVRELWRDGSALHGVEVEGLHVYMGTRILSAASIGEHTARILALAASLADETGMPVRTVDFGGGFGVPYFANEGELDAAEACRLVNEAVAAFLADRPETRFILESGRYLTAEAGIYAATVRYTKESHGERFAVLDGGSNHHMAAAGIGSFVRRNFPVKLLNRSGSATAAWNLTGPLCTPNDSIGNGVDLPDDLGPGDVVGILSAGAYGPTASIGRFLGHGFPAEILVDGGRDHLVRARDTVADMLGPQSLPPSLKEGA</sequence>
<reference evidence="10 11" key="1">
    <citation type="journal article" date="2018" name="Int. J. Syst. Evol. Microbiol.">
        <title>Glycomyces paridis sp. nov., isolated from the medicinal plant Paris polyphylla.</title>
        <authorList>
            <person name="Fang X.M."/>
            <person name="Bai J.L."/>
            <person name="Su J."/>
            <person name="Zhao L.L."/>
            <person name="Liu H.Y."/>
            <person name="Ma B.P."/>
            <person name="Zhang Y.Q."/>
            <person name="Yu L.Y."/>
        </authorList>
    </citation>
    <scope>NUCLEOTIDE SEQUENCE [LARGE SCALE GENOMIC DNA]</scope>
    <source>
        <strain evidence="10 11">CPCC 204357</strain>
    </source>
</reference>
<organism evidence="10 11">
    <name type="scientific">Glycomyces paridis</name>
    <dbReference type="NCBI Taxonomy" id="2126555"/>
    <lineage>
        <taxon>Bacteria</taxon>
        <taxon>Bacillati</taxon>
        <taxon>Actinomycetota</taxon>
        <taxon>Actinomycetes</taxon>
        <taxon>Glycomycetales</taxon>
        <taxon>Glycomycetaceae</taxon>
        <taxon>Glycomyces</taxon>
    </lineage>
</organism>
<dbReference type="Pfam" id="PF00278">
    <property type="entry name" value="Orn_DAP_Arg_deC"/>
    <property type="match status" value="1"/>
</dbReference>
<proteinExistence type="inferred from homology"/>
<dbReference type="EMBL" id="STGX01000004">
    <property type="protein sequence ID" value="THV30219.1"/>
    <property type="molecule type" value="Genomic_DNA"/>
</dbReference>
<evidence type="ECO:0000313" key="10">
    <source>
        <dbReference type="EMBL" id="THV30219.1"/>
    </source>
</evidence>
<comment type="cofactor">
    <cofactor evidence="1 6">
        <name>pyridoxal 5'-phosphate</name>
        <dbReference type="ChEBI" id="CHEBI:597326"/>
    </cofactor>
</comment>
<evidence type="ECO:0000256" key="5">
    <source>
        <dbReference type="ARBA" id="ARBA00023239"/>
    </source>
</evidence>
<dbReference type="InterPro" id="IPR000183">
    <property type="entry name" value="Orn/DAP/Arg_de-COase"/>
</dbReference>
<keyword evidence="5" id="KW-0456">Lyase</keyword>